<dbReference type="RefSeq" id="WP_198570340.1">
    <property type="nucleotide sequence ID" value="NZ_CP066167.1"/>
</dbReference>
<accession>A0A7T4R1Y8</accession>
<proteinExistence type="predicted"/>
<dbReference type="Gene3D" id="3.30.70.270">
    <property type="match status" value="1"/>
</dbReference>
<dbReference type="InterPro" id="IPR043128">
    <property type="entry name" value="Rev_trsase/Diguanyl_cyclase"/>
</dbReference>
<evidence type="ECO:0000256" key="1">
    <source>
        <dbReference type="ARBA" id="ARBA00012528"/>
    </source>
</evidence>
<dbReference type="NCBIfam" id="TIGR00254">
    <property type="entry name" value="GGDEF"/>
    <property type="match status" value="1"/>
</dbReference>
<evidence type="ECO:0000259" key="3">
    <source>
        <dbReference type="PROSITE" id="PS50887"/>
    </source>
</evidence>
<organism evidence="4 5">
    <name type="scientific">Spongiibacter nanhainus</name>
    <dbReference type="NCBI Taxonomy" id="2794344"/>
    <lineage>
        <taxon>Bacteria</taxon>
        <taxon>Pseudomonadati</taxon>
        <taxon>Pseudomonadota</taxon>
        <taxon>Gammaproteobacteria</taxon>
        <taxon>Cellvibrionales</taxon>
        <taxon>Spongiibacteraceae</taxon>
        <taxon>Spongiibacter</taxon>
    </lineage>
</organism>
<dbReference type="GO" id="GO:1902201">
    <property type="term" value="P:negative regulation of bacterial-type flagellum-dependent cell motility"/>
    <property type="evidence" value="ECO:0007669"/>
    <property type="project" value="TreeGrafter"/>
</dbReference>
<feature type="transmembrane region" description="Helical" evidence="2">
    <location>
        <begin position="91"/>
        <end position="108"/>
    </location>
</feature>
<dbReference type="PANTHER" id="PTHR45138">
    <property type="entry name" value="REGULATORY COMPONENTS OF SENSORY TRANSDUCTION SYSTEM"/>
    <property type="match status" value="1"/>
</dbReference>
<dbReference type="CDD" id="cd01949">
    <property type="entry name" value="GGDEF"/>
    <property type="match status" value="1"/>
</dbReference>
<gene>
    <name evidence="4" type="ORF">I6N98_03025</name>
</gene>
<keyword evidence="5" id="KW-1185">Reference proteome</keyword>
<dbReference type="SUPFAM" id="SSF55073">
    <property type="entry name" value="Nucleotide cyclase"/>
    <property type="match status" value="1"/>
</dbReference>
<name>A0A7T4R1Y8_9GAMM</name>
<dbReference type="EMBL" id="CP066167">
    <property type="protein sequence ID" value="QQD18854.1"/>
    <property type="molecule type" value="Genomic_DNA"/>
</dbReference>
<evidence type="ECO:0000313" key="4">
    <source>
        <dbReference type="EMBL" id="QQD18854.1"/>
    </source>
</evidence>
<protein>
    <recommendedName>
        <fullName evidence="1">diguanylate cyclase</fullName>
        <ecNumber evidence="1">2.7.7.65</ecNumber>
    </recommendedName>
</protein>
<dbReference type="GO" id="GO:0052621">
    <property type="term" value="F:diguanylate cyclase activity"/>
    <property type="evidence" value="ECO:0007669"/>
    <property type="project" value="UniProtKB-EC"/>
</dbReference>
<dbReference type="Proteomes" id="UP000596063">
    <property type="component" value="Chromosome"/>
</dbReference>
<dbReference type="AlphaFoldDB" id="A0A7T4R1Y8"/>
<keyword evidence="2" id="KW-0472">Membrane</keyword>
<keyword evidence="2" id="KW-0812">Transmembrane</keyword>
<sequence length="327" mass="35690">MKDSNLLSYYDSLGRSSLLRGVPPWRRLAHIPVYIGIALLFGFTTALSVSYGDVKAWPEIDWLDVAGEGSLTVATLVWLHFLLAWRPPGPVTGWLTAGFSLLAYGFFLDTLDEVVRMADTLVGASLESVVSPLSIALITFAVLMLSREQRVLGRQLQRREAHYRNHRNIDAVTDLYSGAYLEQVLSESLLAGRPVSLCLIDLNDFNTINLRYGFAVGDAVLNRAAHTLVAAAPSDSLVCRYGGDRFALLLEERRADSEERPALEMEKRLGRLLGEAVDLALLHETGEPLGLSVAVVQCGSRPGESAAALMQRASAALQQRKRTPGGA</sequence>
<dbReference type="InterPro" id="IPR050469">
    <property type="entry name" value="Diguanylate_Cyclase"/>
</dbReference>
<feature type="domain" description="GGDEF" evidence="3">
    <location>
        <begin position="193"/>
        <end position="327"/>
    </location>
</feature>
<reference evidence="4 5" key="1">
    <citation type="submission" date="2020-12" db="EMBL/GenBank/DDBJ databases">
        <authorList>
            <person name="Shan Y."/>
        </authorList>
    </citation>
    <scope>NUCLEOTIDE SEQUENCE [LARGE SCALE GENOMIC DNA]</scope>
    <source>
        <strain evidence="5">csc3.9</strain>
    </source>
</reference>
<dbReference type="InterPro" id="IPR029787">
    <property type="entry name" value="Nucleotide_cyclase"/>
</dbReference>
<dbReference type="InterPro" id="IPR000160">
    <property type="entry name" value="GGDEF_dom"/>
</dbReference>
<dbReference type="GO" id="GO:0043709">
    <property type="term" value="P:cell adhesion involved in single-species biofilm formation"/>
    <property type="evidence" value="ECO:0007669"/>
    <property type="project" value="TreeGrafter"/>
</dbReference>
<feature type="transmembrane region" description="Helical" evidence="2">
    <location>
        <begin position="28"/>
        <end position="50"/>
    </location>
</feature>
<dbReference type="SMART" id="SM00267">
    <property type="entry name" value="GGDEF"/>
    <property type="match status" value="1"/>
</dbReference>
<dbReference type="KEGG" id="snan:I6N98_03025"/>
<evidence type="ECO:0000313" key="5">
    <source>
        <dbReference type="Proteomes" id="UP000596063"/>
    </source>
</evidence>
<dbReference type="EC" id="2.7.7.65" evidence="1"/>
<evidence type="ECO:0000256" key="2">
    <source>
        <dbReference type="SAM" id="Phobius"/>
    </source>
</evidence>
<feature type="transmembrane region" description="Helical" evidence="2">
    <location>
        <begin position="128"/>
        <end position="146"/>
    </location>
</feature>
<dbReference type="PANTHER" id="PTHR45138:SF24">
    <property type="entry name" value="DIGUANYLATE CYCLASE DGCC-RELATED"/>
    <property type="match status" value="1"/>
</dbReference>
<dbReference type="GO" id="GO:0005886">
    <property type="term" value="C:plasma membrane"/>
    <property type="evidence" value="ECO:0007669"/>
    <property type="project" value="TreeGrafter"/>
</dbReference>
<dbReference type="PROSITE" id="PS50887">
    <property type="entry name" value="GGDEF"/>
    <property type="match status" value="1"/>
</dbReference>
<keyword evidence="2" id="KW-1133">Transmembrane helix</keyword>
<feature type="transmembrane region" description="Helical" evidence="2">
    <location>
        <begin position="62"/>
        <end position="84"/>
    </location>
</feature>
<dbReference type="Pfam" id="PF00990">
    <property type="entry name" value="GGDEF"/>
    <property type="match status" value="1"/>
</dbReference>